<gene>
    <name evidence="7" type="primary">lgt</name>
    <name evidence="8" type="ORF">A2717_03495</name>
</gene>
<protein>
    <recommendedName>
        <fullName evidence="7">Phosphatidylglycerol--prolipoprotein diacylglyceryl transferase</fullName>
        <ecNumber evidence="7">2.5.1.145</ecNumber>
    </recommendedName>
</protein>
<comment type="caution">
    <text evidence="8">The sequence shown here is derived from an EMBL/GenBank/DDBJ whole genome shotgun (WGS) entry which is preliminary data.</text>
</comment>
<evidence type="ECO:0000256" key="1">
    <source>
        <dbReference type="ARBA" id="ARBA00007150"/>
    </source>
</evidence>
<feature type="transmembrane region" description="Helical" evidence="7">
    <location>
        <begin position="111"/>
        <end position="134"/>
    </location>
</feature>
<name>A0A1F5N8B6_9BACT</name>
<dbReference type="GO" id="GO:0008961">
    <property type="term" value="F:phosphatidylglycerol-prolipoprotein diacylglyceryl transferase activity"/>
    <property type="evidence" value="ECO:0007669"/>
    <property type="project" value="UniProtKB-UniRule"/>
</dbReference>
<dbReference type="Proteomes" id="UP000177610">
    <property type="component" value="Unassembled WGS sequence"/>
</dbReference>
<evidence type="ECO:0000256" key="5">
    <source>
        <dbReference type="ARBA" id="ARBA00022989"/>
    </source>
</evidence>
<dbReference type="EC" id="2.5.1.145" evidence="7"/>
<accession>A0A1F5N8B6</accession>
<dbReference type="InterPro" id="IPR001640">
    <property type="entry name" value="Lgt"/>
</dbReference>
<dbReference type="PROSITE" id="PS01311">
    <property type="entry name" value="LGT"/>
    <property type="match status" value="1"/>
</dbReference>
<feature type="transmembrane region" description="Helical" evidence="7">
    <location>
        <begin position="80"/>
        <end position="99"/>
    </location>
</feature>
<sequence length="272" mass="31062">MKKYILILTGIVLAALAVFFFFIPAFAGEIVINPVISLGNLEIRWYGLILAGAIFSAYLVARKNSWKFGVSKENLDEYAFWLVIIGVLGARVYTVIFNWDFYSKNPSEIYQIWHGGLAIYGAILSCLIFTYFYARRKAYTFFHLFDLIALSLPLGQAIGRFGNFVNQEAYGLVTDLPWKMYIAADRQYHHPAFLYEAILDIAIFLILFKLLGKVKSGIIGLSYLFLYSLGRFFIEGIREDSFFVGNFRVDQIIAFCLVVISGFFILRKVAKN</sequence>
<keyword evidence="6 7" id="KW-0472">Membrane</keyword>
<comment type="catalytic activity">
    <reaction evidence="7">
        <text>L-cysteinyl-[prolipoprotein] + a 1,2-diacyl-sn-glycero-3-phospho-(1'-sn-glycerol) = an S-1,2-diacyl-sn-glyceryl-L-cysteinyl-[prolipoprotein] + sn-glycerol 1-phosphate + H(+)</text>
        <dbReference type="Rhea" id="RHEA:56712"/>
        <dbReference type="Rhea" id="RHEA-COMP:14679"/>
        <dbReference type="Rhea" id="RHEA-COMP:14680"/>
        <dbReference type="ChEBI" id="CHEBI:15378"/>
        <dbReference type="ChEBI" id="CHEBI:29950"/>
        <dbReference type="ChEBI" id="CHEBI:57685"/>
        <dbReference type="ChEBI" id="CHEBI:64716"/>
        <dbReference type="ChEBI" id="CHEBI:140658"/>
        <dbReference type="EC" id="2.5.1.145"/>
    </reaction>
</comment>
<dbReference type="AlphaFoldDB" id="A0A1F5N8B6"/>
<evidence type="ECO:0000313" key="9">
    <source>
        <dbReference type="Proteomes" id="UP000177610"/>
    </source>
</evidence>
<dbReference type="UniPathway" id="UPA00664"/>
<feature type="transmembrane region" description="Helical" evidence="7">
    <location>
        <begin position="141"/>
        <end position="159"/>
    </location>
</feature>
<dbReference type="STRING" id="1817821.A2717_03495"/>
<comment type="subcellular location">
    <subcellularLocation>
        <location evidence="7">Cell membrane</location>
        <topology evidence="7">Multi-pass membrane protein</topology>
    </subcellularLocation>
</comment>
<keyword evidence="5 7" id="KW-1133">Transmembrane helix</keyword>
<keyword evidence="3 7" id="KW-0808">Transferase</keyword>
<feature type="transmembrane region" description="Helical" evidence="7">
    <location>
        <begin position="218"/>
        <end position="237"/>
    </location>
</feature>
<dbReference type="HAMAP" id="MF_01147">
    <property type="entry name" value="Lgt"/>
    <property type="match status" value="1"/>
</dbReference>
<keyword evidence="2 7" id="KW-1003">Cell membrane</keyword>
<feature type="transmembrane region" description="Helical" evidence="7">
    <location>
        <begin position="43"/>
        <end position="60"/>
    </location>
</feature>
<reference evidence="8 9" key="1">
    <citation type="journal article" date="2016" name="Nat. Commun.">
        <title>Thousands of microbial genomes shed light on interconnected biogeochemical processes in an aquifer system.</title>
        <authorList>
            <person name="Anantharaman K."/>
            <person name="Brown C.T."/>
            <person name="Hug L.A."/>
            <person name="Sharon I."/>
            <person name="Castelle C.J."/>
            <person name="Probst A.J."/>
            <person name="Thomas B.C."/>
            <person name="Singh A."/>
            <person name="Wilkins M.J."/>
            <person name="Karaoz U."/>
            <person name="Brodie E.L."/>
            <person name="Williams K.H."/>
            <person name="Hubbard S.S."/>
            <person name="Banfield J.F."/>
        </authorList>
    </citation>
    <scope>NUCLEOTIDE SEQUENCE [LARGE SCALE GENOMIC DNA]</scope>
</reference>
<evidence type="ECO:0000256" key="2">
    <source>
        <dbReference type="ARBA" id="ARBA00022475"/>
    </source>
</evidence>
<dbReference type="PANTHER" id="PTHR30589">
    <property type="entry name" value="PROLIPOPROTEIN DIACYLGLYCERYL TRANSFERASE"/>
    <property type="match status" value="1"/>
</dbReference>
<keyword evidence="4 7" id="KW-0812">Transmembrane</keyword>
<feature type="transmembrane region" description="Helical" evidence="7">
    <location>
        <begin position="192"/>
        <end position="211"/>
    </location>
</feature>
<dbReference type="EMBL" id="MFEH01000005">
    <property type="protein sequence ID" value="OGE73670.1"/>
    <property type="molecule type" value="Genomic_DNA"/>
</dbReference>
<feature type="transmembrane region" description="Helical" evidence="7">
    <location>
        <begin position="249"/>
        <end position="266"/>
    </location>
</feature>
<proteinExistence type="inferred from homology"/>
<comment type="function">
    <text evidence="7">Catalyzes the transfer of the diacylglyceryl group from phosphatidylglycerol to the sulfhydryl group of the N-terminal cysteine of a prolipoprotein, the first step in the formation of mature lipoproteins.</text>
</comment>
<dbReference type="PANTHER" id="PTHR30589:SF0">
    <property type="entry name" value="PHOSPHATIDYLGLYCEROL--PROLIPOPROTEIN DIACYLGLYCERYL TRANSFERASE"/>
    <property type="match status" value="1"/>
</dbReference>
<keyword evidence="8" id="KW-0449">Lipoprotein</keyword>
<evidence type="ECO:0000256" key="4">
    <source>
        <dbReference type="ARBA" id="ARBA00022692"/>
    </source>
</evidence>
<evidence type="ECO:0000256" key="6">
    <source>
        <dbReference type="ARBA" id="ARBA00023136"/>
    </source>
</evidence>
<dbReference type="GO" id="GO:0042158">
    <property type="term" value="P:lipoprotein biosynthetic process"/>
    <property type="evidence" value="ECO:0007669"/>
    <property type="project" value="UniProtKB-UniRule"/>
</dbReference>
<evidence type="ECO:0000256" key="3">
    <source>
        <dbReference type="ARBA" id="ARBA00022679"/>
    </source>
</evidence>
<feature type="binding site" evidence="7">
    <location>
        <position position="160"/>
    </location>
    <ligand>
        <name>a 1,2-diacyl-sn-glycero-3-phospho-(1'-sn-glycerol)</name>
        <dbReference type="ChEBI" id="CHEBI:64716"/>
    </ligand>
</feature>
<organism evidence="8 9">
    <name type="scientific">Candidatus Doudnabacteria bacterium RIFCSPHIGHO2_01_FULL_41_86</name>
    <dbReference type="NCBI Taxonomy" id="1817821"/>
    <lineage>
        <taxon>Bacteria</taxon>
        <taxon>Candidatus Doudnaibacteriota</taxon>
    </lineage>
</organism>
<evidence type="ECO:0000313" key="8">
    <source>
        <dbReference type="EMBL" id="OGE73670.1"/>
    </source>
</evidence>
<dbReference type="NCBIfam" id="TIGR00544">
    <property type="entry name" value="lgt"/>
    <property type="match status" value="1"/>
</dbReference>
<evidence type="ECO:0000256" key="7">
    <source>
        <dbReference type="HAMAP-Rule" id="MF_01147"/>
    </source>
</evidence>
<dbReference type="Pfam" id="PF01790">
    <property type="entry name" value="LGT"/>
    <property type="match status" value="1"/>
</dbReference>
<comment type="similarity">
    <text evidence="1 7">Belongs to the Lgt family.</text>
</comment>
<dbReference type="GO" id="GO:0005886">
    <property type="term" value="C:plasma membrane"/>
    <property type="evidence" value="ECO:0007669"/>
    <property type="project" value="UniProtKB-SubCell"/>
</dbReference>
<comment type="pathway">
    <text evidence="7">Protein modification; lipoprotein biosynthesis (diacylglyceryl transfer).</text>
</comment>